<dbReference type="OrthoDB" id="2447509at2759"/>
<dbReference type="AlphaFoldDB" id="A0A9N9IKN9"/>
<keyword evidence="2" id="KW-1185">Reference proteome</keyword>
<feature type="non-terminal residue" evidence="1">
    <location>
        <position position="1"/>
    </location>
</feature>
<dbReference type="Proteomes" id="UP000789396">
    <property type="component" value="Unassembled WGS sequence"/>
</dbReference>
<sequence>RRNCLAKEAYAHQRSLLTAEQLEYQYAQQREAYRLCTEAESSEQIESINQLPELLISLLTGEDSRSCNFRKDI</sequence>
<comment type="caution">
    <text evidence="1">The sequence shown here is derived from an EMBL/GenBank/DDBJ whole genome shotgun (WGS) entry which is preliminary data.</text>
</comment>
<feature type="non-terminal residue" evidence="1">
    <location>
        <position position="73"/>
    </location>
</feature>
<organism evidence="1 2">
    <name type="scientific">Racocetra fulgida</name>
    <dbReference type="NCBI Taxonomy" id="60492"/>
    <lineage>
        <taxon>Eukaryota</taxon>
        <taxon>Fungi</taxon>
        <taxon>Fungi incertae sedis</taxon>
        <taxon>Mucoromycota</taxon>
        <taxon>Glomeromycotina</taxon>
        <taxon>Glomeromycetes</taxon>
        <taxon>Diversisporales</taxon>
        <taxon>Gigasporaceae</taxon>
        <taxon>Racocetra</taxon>
    </lineage>
</organism>
<name>A0A9N9IKN9_9GLOM</name>
<evidence type="ECO:0000313" key="2">
    <source>
        <dbReference type="Proteomes" id="UP000789396"/>
    </source>
</evidence>
<proteinExistence type="predicted"/>
<reference evidence="1" key="1">
    <citation type="submission" date="2021-06" db="EMBL/GenBank/DDBJ databases">
        <authorList>
            <person name="Kallberg Y."/>
            <person name="Tangrot J."/>
            <person name="Rosling A."/>
        </authorList>
    </citation>
    <scope>NUCLEOTIDE SEQUENCE</scope>
    <source>
        <strain evidence="1">IN212</strain>
    </source>
</reference>
<accession>A0A9N9IKN9</accession>
<dbReference type="EMBL" id="CAJVPZ010032225">
    <property type="protein sequence ID" value="CAG8741314.1"/>
    <property type="molecule type" value="Genomic_DNA"/>
</dbReference>
<evidence type="ECO:0000313" key="1">
    <source>
        <dbReference type="EMBL" id="CAG8741314.1"/>
    </source>
</evidence>
<protein>
    <submittedName>
        <fullName evidence="1">19540_t:CDS:1</fullName>
    </submittedName>
</protein>
<gene>
    <name evidence="1" type="ORF">RFULGI_LOCUS12884</name>
</gene>